<organism evidence="2 3">
    <name type="scientific">Rhizobium gallicum bv. gallicum R602sp</name>
    <dbReference type="NCBI Taxonomy" id="1041138"/>
    <lineage>
        <taxon>Bacteria</taxon>
        <taxon>Pseudomonadati</taxon>
        <taxon>Pseudomonadota</taxon>
        <taxon>Alphaproteobacteria</taxon>
        <taxon>Hyphomicrobiales</taxon>
        <taxon>Rhizobiaceae</taxon>
        <taxon>Rhizobium/Agrobacterium group</taxon>
        <taxon>Rhizobium</taxon>
    </lineage>
</organism>
<dbReference type="CDD" id="cd24082">
    <property type="entry name" value="ASKHA_NBD_GspK-like"/>
    <property type="match status" value="1"/>
</dbReference>
<proteinExistence type="predicted"/>
<dbReference type="PANTHER" id="PTHR43190">
    <property type="entry name" value="N-ACETYL-D-GLUCOSAMINE KINASE"/>
    <property type="match status" value="1"/>
</dbReference>
<name>A0A0B4X5S3_9HYPH</name>
<dbReference type="Pfam" id="PF01869">
    <property type="entry name" value="BcrAD_BadFG"/>
    <property type="match status" value="1"/>
</dbReference>
<sequence length="296" mass="30789">MRELAIGIDGGGSSCRAAVADRRGNVLGRGKAGPANILSDLDGSLRNIVESAREALRDAGLPAETISKVSAVVGVAGANVGDYAARIGRALPFADSHVVTDALIALQGALGDSDGVIGAFGTGSVYKARRDGKLRGIGGWGFIVGDQASGARLGRDLLEKSLLAYDKVRPSSPLTAKLMAEYGGDPERVVEFAHASKPKDFAGYAPLVFDYAAQGDEIAVGIIKNAALAIGENLDALLWPKCPAICLLGGLARPYEPWLAGRHKALLTEPKGDVLQGAIDLAVKFLQGDRRVRHDG</sequence>
<dbReference type="PANTHER" id="PTHR43190:SF3">
    <property type="entry name" value="N-ACETYL-D-GLUCOSAMINE KINASE"/>
    <property type="match status" value="1"/>
</dbReference>
<dbReference type="SUPFAM" id="SSF53067">
    <property type="entry name" value="Actin-like ATPase domain"/>
    <property type="match status" value="2"/>
</dbReference>
<accession>A0A0B4X5S3</accession>
<dbReference type="InterPro" id="IPR043129">
    <property type="entry name" value="ATPase_NBD"/>
</dbReference>
<dbReference type="Gene3D" id="3.30.420.40">
    <property type="match status" value="2"/>
</dbReference>
<keyword evidence="2" id="KW-0808">Transferase</keyword>
<protein>
    <submittedName>
        <fullName evidence="2">N-acetylglucosamine kinase protein</fullName>
    </submittedName>
</protein>
<dbReference type="EMBL" id="CP006877">
    <property type="protein sequence ID" value="AJD41877.1"/>
    <property type="molecule type" value="Genomic_DNA"/>
</dbReference>
<dbReference type="InterPro" id="IPR002731">
    <property type="entry name" value="ATPase_BadF"/>
</dbReference>
<evidence type="ECO:0000259" key="1">
    <source>
        <dbReference type="Pfam" id="PF01869"/>
    </source>
</evidence>
<dbReference type="Proteomes" id="UP000031368">
    <property type="component" value="Chromosome"/>
</dbReference>
<evidence type="ECO:0000313" key="3">
    <source>
        <dbReference type="Proteomes" id="UP000031368"/>
    </source>
</evidence>
<feature type="domain" description="ATPase BadF/BadG/BcrA/BcrD type" evidence="1">
    <location>
        <begin position="6"/>
        <end position="252"/>
    </location>
</feature>
<keyword evidence="3" id="KW-1185">Reference proteome</keyword>
<dbReference type="GO" id="GO:0016301">
    <property type="term" value="F:kinase activity"/>
    <property type="evidence" value="ECO:0007669"/>
    <property type="project" value="UniProtKB-KW"/>
</dbReference>
<reference evidence="2 3" key="1">
    <citation type="submission" date="2013-11" db="EMBL/GenBank/DDBJ databases">
        <title>Complete genome sequence of Rhizobium gallicum bv. gallicum R602.</title>
        <authorList>
            <person name="Bustos P."/>
            <person name="Santamaria R.I."/>
            <person name="Lozano L."/>
            <person name="Acosta J.L."/>
            <person name="Ormeno-Orrillo E."/>
            <person name="Rogel M.A."/>
            <person name="Romero D."/>
            <person name="Cevallos M.A."/>
            <person name="Martinez-Romero E."/>
            <person name="Gonzalez V."/>
        </authorList>
    </citation>
    <scope>NUCLEOTIDE SEQUENCE [LARGE SCALE GENOMIC DNA]</scope>
    <source>
        <strain evidence="2 3">R602</strain>
    </source>
</reference>
<keyword evidence="2" id="KW-0418">Kinase</keyword>
<evidence type="ECO:0000313" key="2">
    <source>
        <dbReference type="EMBL" id="AJD41877.1"/>
    </source>
</evidence>
<gene>
    <name evidence="2" type="ORF">RGR602_CH02554</name>
</gene>
<dbReference type="InterPro" id="IPR052519">
    <property type="entry name" value="Euk-type_GlcNAc_Kinase"/>
</dbReference>
<dbReference type="KEGG" id="rga:RGR602_CH02554"/>
<dbReference type="HOGENOM" id="CLU_016274_2_0_5"/>
<dbReference type="AlphaFoldDB" id="A0A0B4X5S3"/>